<keyword evidence="1" id="KW-1133">Transmembrane helix</keyword>
<feature type="transmembrane region" description="Helical" evidence="1">
    <location>
        <begin position="73"/>
        <end position="95"/>
    </location>
</feature>
<keyword evidence="1" id="KW-0812">Transmembrane</keyword>
<evidence type="ECO:0000313" key="2">
    <source>
        <dbReference type="EMBL" id="CAJ73565.1"/>
    </source>
</evidence>
<proteinExistence type="predicted"/>
<accession>Q1Q0N8</accession>
<protein>
    <recommendedName>
        <fullName evidence="3">DUF445 domain-containing protein</fullName>
    </recommendedName>
</protein>
<reference evidence="2" key="1">
    <citation type="journal article" date="2006" name="Nature">
        <title>Deciphering the evolution and metabolism of an anammox bacterium from a community genome.</title>
        <authorList>
            <person name="Strous M."/>
            <person name="Pelletier E."/>
            <person name="Mangenot S."/>
            <person name="Rattei T."/>
            <person name="Lehner A."/>
            <person name="Taylor M.W."/>
            <person name="Horn M."/>
            <person name="Daims H."/>
            <person name="Bartol-Mavel D."/>
            <person name="Wincker P."/>
            <person name="Barbe V."/>
            <person name="Fonknechten N."/>
            <person name="Vallenet D."/>
            <person name="Segurens B."/>
            <person name="Schenowitz-Truong C."/>
            <person name="Medigue C."/>
            <person name="Collingro A."/>
            <person name="Snel B."/>
            <person name="Dutilh B.E."/>
            <person name="OpDenCamp H.J.M."/>
            <person name="vanDerDrift C."/>
            <person name="Cirpus I."/>
            <person name="vanDePas-Schoonen K.T."/>
            <person name="Harhangi H.R."/>
            <person name="vanNiftrik L."/>
            <person name="Schmid M."/>
            <person name="Keltjens J."/>
            <person name="vanDeVossenberg J."/>
            <person name="Kartal B."/>
            <person name="Meier H."/>
            <person name="Frishman D."/>
            <person name="Huynen M.A."/>
            <person name="Mewes H."/>
            <person name="Weissenbach J."/>
            <person name="Jetten M.S.M."/>
            <person name="Wagner M."/>
            <person name="LePaslier D."/>
        </authorList>
    </citation>
    <scope>NUCLEOTIDE SEQUENCE</scope>
</reference>
<organism evidence="2">
    <name type="scientific">Kuenenia stuttgartiensis</name>
    <dbReference type="NCBI Taxonomy" id="174633"/>
    <lineage>
        <taxon>Bacteria</taxon>
        <taxon>Pseudomonadati</taxon>
        <taxon>Planctomycetota</taxon>
        <taxon>Candidatus Brocadiia</taxon>
        <taxon>Candidatus Brocadiales</taxon>
        <taxon>Candidatus Brocadiaceae</taxon>
        <taxon>Candidatus Kuenenia</taxon>
    </lineage>
</organism>
<evidence type="ECO:0008006" key="3">
    <source>
        <dbReference type="Google" id="ProtNLM"/>
    </source>
</evidence>
<feature type="transmembrane region" description="Helical" evidence="1">
    <location>
        <begin position="48"/>
        <end position="67"/>
    </location>
</feature>
<dbReference type="EMBL" id="CT573071">
    <property type="protein sequence ID" value="CAJ73565.1"/>
    <property type="molecule type" value="Genomic_DNA"/>
</dbReference>
<dbReference type="PANTHER" id="PTHR38568">
    <property type="entry name" value="DUF445 DOMAIN-CONTAINING PROTEIN-RELATED"/>
    <property type="match status" value="1"/>
</dbReference>
<sequence length="275" mass="31028">MIEGASSLPSKKRRQGGEVNFLKPYLFDYIYALLFEISVRISFVNKSLLTNLIAGIVFLVSYFYPSFFGKTVIVHASLFALSGALTNWVAIHMLFEKIPGLYGSGIITLRFEQFKEGIRSLIMENFFTEKNFAKVTQETLPHTIKPELVMDQIDFDKVFAGLVSTVKKSTFGGMLDMFGGKNALEPLREPFKAEMEKQVTDIITNIDIASILQKETDFDSFRSKIDTMVNARLNELSPQHVKKIVEEMIRSHLGWLVVWGGVFGALIGFFSALLL</sequence>
<feature type="transmembrane region" description="Helical" evidence="1">
    <location>
        <begin position="253"/>
        <end position="274"/>
    </location>
</feature>
<gene>
    <name evidence="2" type="ORF">kuste2813</name>
</gene>
<dbReference type="AlphaFoldDB" id="Q1Q0N8"/>
<evidence type="ECO:0000256" key="1">
    <source>
        <dbReference type="SAM" id="Phobius"/>
    </source>
</evidence>
<keyword evidence="1" id="KW-0472">Membrane</keyword>
<dbReference type="PANTHER" id="PTHR38568:SF1">
    <property type="entry name" value="DUF445 DOMAIN-CONTAINING PROTEIN"/>
    <property type="match status" value="1"/>
</dbReference>
<name>Q1Q0N8_KUEST</name>
<reference evidence="2" key="2">
    <citation type="submission" date="2006-01" db="EMBL/GenBank/DDBJ databases">
        <authorList>
            <person name="Genoscope"/>
        </authorList>
    </citation>
    <scope>NUCLEOTIDE SEQUENCE</scope>
</reference>